<accession>A0A139GZB5</accession>
<keyword evidence="2" id="KW-1185">Reference proteome</keyword>
<sequence>MARLTDVVEDEGTRMKCIVVAERHQSHYYTTAADAAPQPAIHDFQTLAPSKHIERMQRARKEKDELGIALSELFLGISIKRKDDQEVDIGFACSDGTYNIDFAVHTLDEHAQEVSDRLKCNVALPPSKVK</sequence>
<dbReference type="OrthoDB" id="937291at2759"/>
<comment type="caution">
    <text evidence="1">The sequence shown here is derived from an EMBL/GenBank/DDBJ whole genome shotgun (WGS) entry which is preliminary data.</text>
</comment>
<gene>
    <name evidence="1" type="ORF">AC578_6978</name>
</gene>
<dbReference type="Proteomes" id="UP000070133">
    <property type="component" value="Unassembled WGS sequence"/>
</dbReference>
<evidence type="ECO:0000313" key="1">
    <source>
        <dbReference type="EMBL" id="KXS95544.1"/>
    </source>
</evidence>
<reference evidence="1 2" key="1">
    <citation type="submission" date="2015-07" db="EMBL/GenBank/DDBJ databases">
        <title>Comparative genomics of the Sigatoka disease complex on banana suggests a link between parallel evolutionary changes in Pseudocercospora fijiensis and Pseudocercospora eumusae and increased virulence on the banana host.</title>
        <authorList>
            <person name="Chang T.-C."/>
            <person name="Salvucci A."/>
            <person name="Crous P.W."/>
            <person name="Stergiopoulos I."/>
        </authorList>
    </citation>
    <scope>NUCLEOTIDE SEQUENCE [LARGE SCALE GENOMIC DNA]</scope>
    <source>
        <strain evidence="1 2">CBS 114824</strain>
    </source>
</reference>
<proteinExistence type="predicted"/>
<name>A0A139GZB5_9PEZI</name>
<dbReference type="EMBL" id="LFZN01000211">
    <property type="protein sequence ID" value="KXS95544.1"/>
    <property type="molecule type" value="Genomic_DNA"/>
</dbReference>
<organism evidence="1 2">
    <name type="scientific">Pseudocercospora eumusae</name>
    <dbReference type="NCBI Taxonomy" id="321146"/>
    <lineage>
        <taxon>Eukaryota</taxon>
        <taxon>Fungi</taxon>
        <taxon>Dikarya</taxon>
        <taxon>Ascomycota</taxon>
        <taxon>Pezizomycotina</taxon>
        <taxon>Dothideomycetes</taxon>
        <taxon>Dothideomycetidae</taxon>
        <taxon>Mycosphaerellales</taxon>
        <taxon>Mycosphaerellaceae</taxon>
        <taxon>Pseudocercospora</taxon>
    </lineage>
</organism>
<dbReference type="AlphaFoldDB" id="A0A139GZB5"/>
<evidence type="ECO:0000313" key="2">
    <source>
        <dbReference type="Proteomes" id="UP000070133"/>
    </source>
</evidence>
<protein>
    <submittedName>
        <fullName evidence="1">Uncharacterized protein</fullName>
    </submittedName>
</protein>